<comment type="caution">
    <text evidence="1">The sequence shown here is derived from an EMBL/GenBank/DDBJ whole genome shotgun (WGS) entry which is preliminary data.</text>
</comment>
<protein>
    <submittedName>
        <fullName evidence="1">Uncharacterized protein</fullName>
    </submittedName>
</protein>
<reference evidence="1 2" key="1">
    <citation type="submission" date="2017-02" db="EMBL/GenBank/DDBJ databases">
        <title>Genomes of Trichoderma spp. with biocontrol activity.</title>
        <authorList>
            <person name="Gardiner D."/>
            <person name="Kazan K."/>
            <person name="Vos C."/>
            <person name="Harvey P."/>
        </authorList>
    </citation>
    <scope>NUCLEOTIDE SEQUENCE [LARGE SCALE GENOMIC DNA]</scope>
    <source>
        <strain evidence="1 2">Tr1</strain>
    </source>
</reference>
<name>A0A2K0TX79_TRIHA</name>
<dbReference type="Proteomes" id="UP000236290">
    <property type="component" value="Unassembled WGS sequence"/>
</dbReference>
<evidence type="ECO:0000313" key="1">
    <source>
        <dbReference type="EMBL" id="PNP50122.1"/>
    </source>
</evidence>
<dbReference type="AlphaFoldDB" id="A0A2K0TX79"/>
<evidence type="ECO:0000313" key="2">
    <source>
        <dbReference type="Proteomes" id="UP000236290"/>
    </source>
</evidence>
<organism evidence="1 2">
    <name type="scientific">Trichoderma harzianum</name>
    <name type="common">Hypocrea lixii</name>
    <dbReference type="NCBI Taxonomy" id="5544"/>
    <lineage>
        <taxon>Eukaryota</taxon>
        <taxon>Fungi</taxon>
        <taxon>Dikarya</taxon>
        <taxon>Ascomycota</taxon>
        <taxon>Pezizomycotina</taxon>
        <taxon>Sordariomycetes</taxon>
        <taxon>Hypocreomycetidae</taxon>
        <taxon>Hypocreales</taxon>
        <taxon>Hypocreaceae</taxon>
        <taxon>Trichoderma</taxon>
    </lineage>
</organism>
<dbReference type="EMBL" id="MTYI01000165">
    <property type="protein sequence ID" value="PNP50122.1"/>
    <property type="molecule type" value="Genomic_DNA"/>
</dbReference>
<sequence>MAYPIEAAYFEYRPPPLLVLPLQPPGNLIPDANWLAADTMLAPIERLATSPPNGMSIETLTVCKWCGEPIWSLAGVIGYPVHANMNNPEQNPTPPANQGTRRRVRLMPFTWPPTEPAY</sequence>
<dbReference type="OrthoDB" id="4158609at2759"/>
<proteinExistence type="predicted"/>
<gene>
    <name evidence="1" type="ORF">THARTR1_09111</name>
</gene>
<accession>A0A2K0TX79</accession>